<feature type="region of interest" description="Disordered" evidence="1">
    <location>
        <begin position="1"/>
        <end position="24"/>
    </location>
</feature>
<sequence length="92" mass="9849">MQHLMDQVRPTPQSGSPVPPQALQEIGPPRVAARIIAVKGDPVVADTGGEFVSLSLAQFLRSGLKRRQPFLDLADRLGVQPAGFVGVLRPEV</sequence>
<dbReference type="PATRIC" id="fig|270351.6.peg.1140"/>
<name>A0A0J6SF77_9HYPH</name>
<evidence type="ECO:0000313" key="3">
    <source>
        <dbReference type="Proteomes" id="UP000035929"/>
    </source>
</evidence>
<accession>A0A0J6SF77</accession>
<protein>
    <submittedName>
        <fullName evidence="2">Uncharacterized protein</fullName>
    </submittedName>
</protein>
<evidence type="ECO:0000256" key="1">
    <source>
        <dbReference type="SAM" id="MobiDB-lite"/>
    </source>
</evidence>
<organism evidence="2 3">
    <name type="scientific">Methylobacterium aquaticum</name>
    <dbReference type="NCBI Taxonomy" id="270351"/>
    <lineage>
        <taxon>Bacteria</taxon>
        <taxon>Pseudomonadati</taxon>
        <taxon>Pseudomonadota</taxon>
        <taxon>Alphaproteobacteria</taxon>
        <taxon>Hyphomicrobiales</taxon>
        <taxon>Methylobacteriaceae</taxon>
        <taxon>Methylobacterium</taxon>
    </lineage>
</organism>
<gene>
    <name evidence="2" type="ORF">VP06_17805</name>
</gene>
<evidence type="ECO:0000313" key="2">
    <source>
        <dbReference type="EMBL" id="KMO32357.1"/>
    </source>
</evidence>
<dbReference type="EMBL" id="LABX01000137">
    <property type="protein sequence ID" value="KMO32357.1"/>
    <property type="molecule type" value="Genomic_DNA"/>
</dbReference>
<dbReference type="AlphaFoldDB" id="A0A0J6SF77"/>
<comment type="caution">
    <text evidence="2">The sequence shown here is derived from an EMBL/GenBank/DDBJ whole genome shotgun (WGS) entry which is preliminary data.</text>
</comment>
<reference evidence="2 3" key="1">
    <citation type="submission" date="2015-03" db="EMBL/GenBank/DDBJ databases">
        <title>Genome sequencing of Methylobacterium aquaticum DSM16371 type strain.</title>
        <authorList>
            <person name="Chaudhry V."/>
            <person name="Patil P.B."/>
        </authorList>
    </citation>
    <scope>NUCLEOTIDE SEQUENCE [LARGE SCALE GENOMIC DNA]</scope>
    <source>
        <strain evidence="2 3">DSM 16371</strain>
    </source>
</reference>
<dbReference type="Proteomes" id="UP000035929">
    <property type="component" value="Unassembled WGS sequence"/>
</dbReference>
<proteinExistence type="predicted"/>